<keyword evidence="4" id="KW-1185">Reference proteome</keyword>
<proteinExistence type="predicted"/>
<evidence type="ECO:0000313" key="3">
    <source>
        <dbReference type="EMBL" id="GAA1242814.1"/>
    </source>
</evidence>
<dbReference type="EMBL" id="BAAALN010000008">
    <property type="protein sequence ID" value="GAA1242814.1"/>
    <property type="molecule type" value="Genomic_DNA"/>
</dbReference>
<keyword evidence="1" id="KW-0175">Coiled coil</keyword>
<comment type="caution">
    <text evidence="3">The sequence shown here is derived from an EMBL/GenBank/DDBJ whole genome shotgun (WGS) entry which is preliminary data.</text>
</comment>
<sequence>MSLGDERDLVPLGAGFDFEKRGYSRAQVDEHLERLDADLRMLTSDRDAAISQAGDLAKQLESARVEIDDLRGQVERLAQPPTTIEGLSERLQRMLRLAQEEAADTQARAEAEAGHIRAKAEADASAMRARYEQLLTELAERRREMEAEHRKVIADARTEADSIVTKATEERDRLDTEAEQRRTKVEEDFEIAMATRRTEAMRELAEQEAASKAEAERRIREADDEAAAIRTAVAEEESEAKADIERRQRESVQDANRRKQNSISEANARVAEATDEANRRVREATEEANRRVHEATDIAQRRVADAKGKVEALRTLRHKVADQVVSAKSMLAEVDSAIEGKQSGSDSSLAKRNGRKAHAGASAGPSAAEATHE</sequence>
<feature type="region of interest" description="Disordered" evidence="2">
    <location>
        <begin position="334"/>
        <end position="373"/>
    </location>
</feature>
<organism evidence="3 4">
    <name type="scientific">Prauserella halophila</name>
    <dbReference type="NCBI Taxonomy" id="185641"/>
    <lineage>
        <taxon>Bacteria</taxon>
        <taxon>Bacillati</taxon>
        <taxon>Actinomycetota</taxon>
        <taxon>Actinomycetes</taxon>
        <taxon>Pseudonocardiales</taxon>
        <taxon>Pseudonocardiaceae</taxon>
        <taxon>Prauserella</taxon>
    </lineage>
</organism>
<evidence type="ECO:0000256" key="2">
    <source>
        <dbReference type="SAM" id="MobiDB-lite"/>
    </source>
</evidence>
<evidence type="ECO:0000256" key="1">
    <source>
        <dbReference type="SAM" id="Coils"/>
    </source>
</evidence>
<feature type="compositionally biased region" description="Basic and acidic residues" evidence="2">
    <location>
        <begin position="200"/>
        <end position="221"/>
    </location>
</feature>
<protein>
    <submittedName>
        <fullName evidence="3">Chromosome segregation protein</fullName>
    </submittedName>
</protein>
<feature type="compositionally biased region" description="Basic and acidic residues" evidence="2">
    <location>
        <begin position="239"/>
        <end position="257"/>
    </location>
</feature>
<reference evidence="3 4" key="1">
    <citation type="journal article" date="2019" name="Int. J. Syst. Evol. Microbiol.">
        <title>The Global Catalogue of Microorganisms (GCM) 10K type strain sequencing project: providing services to taxonomists for standard genome sequencing and annotation.</title>
        <authorList>
            <consortium name="The Broad Institute Genomics Platform"/>
            <consortium name="The Broad Institute Genome Sequencing Center for Infectious Disease"/>
            <person name="Wu L."/>
            <person name="Ma J."/>
        </authorList>
    </citation>
    <scope>NUCLEOTIDE SEQUENCE [LARGE SCALE GENOMIC DNA]</scope>
    <source>
        <strain evidence="3 4">JCM 13023</strain>
    </source>
</reference>
<accession>A0ABN1WAD1</accession>
<evidence type="ECO:0000313" key="4">
    <source>
        <dbReference type="Proteomes" id="UP001500653"/>
    </source>
</evidence>
<dbReference type="RefSeq" id="WP_253862153.1">
    <property type="nucleotide sequence ID" value="NZ_BAAALN010000008.1"/>
</dbReference>
<dbReference type="Gene3D" id="1.20.5.170">
    <property type="match status" value="1"/>
</dbReference>
<feature type="region of interest" description="Disordered" evidence="2">
    <location>
        <begin position="200"/>
        <end position="308"/>
    </location>
</feature>
<name>A0ABN1WAD1_9PSEU</name>
<feature type="compositionally biased region" description="Basic and acidic residues" evidence="2">
    <location>
        <begin position="276"/>
        <end position="308"/>
    </location>
</feature>
<feature type="compositionally biased region" description="Low complexity" evidence="2">
    <location>
        <begin position="359"/>
        <end position="373"/>
    </location>
</feature>
<dbReference type="Proteomes" id="UP001500653">
    <property type="component" value="Unassembled WGS sequence"/>
</dbReference>
<feature type="coiled-coil region" evidence="1">
    <location>
        <begin position="53"/>
        <end position="155"/>
    </location>
</feature>
<gene>
    <name evidence="3" type="ORF">GCM10009676_30330</name>
</gene>